<sequence>MTNRLKSPRVPRLVALVAATLVATSGAVWDAPQAVASETKSAAEVVAGYTGSKAYGLAVTPDGTTAYATSFTMPEIAIIDTATNAQTGIVGGFTQPTSYGIAVAPSGSFAYVTGSSIDVIDTQTNTVVGSVSGVSGSGLKRVAFSPDGSSAYAMNEQEARVYVIDTATHTVRSTISGFGGRLFEGLTVSPDGTQVYVANFGQSSIDLIDTATARRIGTVSGFSGQEPAAVVFAGDGKTAYVATRAAISVIDVATSSEVASIPVSRANDIVLSADGRFLYTTDIVLGEVTMTDVLTRTAVGTFAQAVGRGAHQIRVVPGSHVGYVSNVRTGQITRIDLYRPNPVADAIQPARGTVDAAAPVTVSGNFLLGTTAVTFAGRPGSNLDVAPDGKSLSVIPPNGAPGTAEVQVQHPDGNTVVHETYTYYTVPGAPREFDAVAQADAVSLEWVEPASDGGDTIESYVISVAPSGTNQWTEVGETAETSFAVEGLSKGKEYQFRSAARNQAGDGPPAQVIVGLAESGVPTSSSPPPAHSTTAATNASRLAVAGTDAVWTLIVGTMALLGGLILLLRAKTRRIHASEDRRSTPFA</sequence>
<feature type="transmembrane region" description="Helical" evidence="3">
    <location>
        <begin position="549"/>
        <end position="568"/>
    </location>
</feature>
<evidence type="ECO:0000256" key="4">
    <source>
        <dbReference type="SAM" id="SignalP"/>
    </source>
</evidence>
<dbReference type="PANTHER" id="PTHR47197">
    <property type="entry name" value="PROTEIN NIRF"/>
    <property type="match status" value="1"/>
</dbReference>
<dbReference type="AlphaFoldDB" id="A0A3N2BXP9"/>
<accession>A0A3N2BXP9</accession>
<reference evidence="6 7" key="1">
    <citation type="submission" date="2018-11" db="EMBL/GenBank/DDBJ databases">
        <title>Sequencing the genomes of 1000 actinobacteria strains.</title>
        <authorList>
            <person name="Klenk H.-P."/>
        </authorList>
    </citation>
    <scope>NUCLEOTIDE SEQUENCE [LARGE SCALE GENOMIC DNA]</scope>
    <source>
        <strain evidence="6 7">DSM 14012</strain>
    </source>
</reference>
<dbReference type="PROSITE" id="PS50853">
    <property type="entry name" value="FN3"/>
    <property type="match status" value="1"/>
</dbReference>
<gene>
    <name evidence="6" type="ORF">EDD42_0051</name>
</gene>
<feature type="signal peptide" evidence="4">
    <location>
        <begin position="1"/>
        <end position="30"/>
    </location>
</feature>
<keyword evidence="1" id="KW-0378">Hydrolase</keyword>
<dbReference type="SMART" id="SM00060">
    <property type="entry name" value="FN3"/>
    <property type="match status" value="1"/>
</dbReference>
<proteinExistence type="predicted"/>
<keyword evidence="2" id="KW-0119">Carbohydrate metabolism</keyword>
<keyword evidence="7" id="KW-1185">Reference proteome</keyword>
<evidence type="ECO:0000256" key="3">
    <source>
        <dbReference type="SAM" id="Phobius"/>
    </source>
</evidence>
<keyword evidence="3" id="KW-1133">Transmembrane helix</keyword>
<protein>
    <submittedName>
        <fullName evidence="6">YVTN family beta-propeller protein</fullName>
    </submittedName>
</protein>
<dbReference type="Gene3D" id="2.130.10.10">
    <property type="entry name" value="YVTN repeat-like/Quinoprotein amine dehydrogenase"/>
    <property type="match status" value="2"/>
</dbReference>
<dbReference type="EMBL" id="RKHL01000001">
    <property type="protein sequence ID" value="ROR80020.1"/>
    <property type="molecule type" value="Genomic_DNA"/>
</dbReference>
<dbReference type="PANTHER" id="PTHR47197:SF3">
    <property type="entry name" value="DIHYDRO-HEME D1 DEHYDROGENASE"/>
    <property type="match status" value="1"/>
</dbReference>
<dbReference type="InterPro" id="IPR011964">
    <property type="entry name" value="YVTN_b-propeller_repeat"/>
</dbReference>
<evidence type="ECO:0000256" key="2">
    <source>
        <dbReference type="ARBA" id="ARBA00023326"/>
    </source>
</evidence>
<name>A0A3N2BXP9_9MICO</name>
<feature type="domain" description="Fibronectin type-III" evidence="5">
    <location>
        <begin position="426"/>
        <end position="520"/>
    </location>
</feature>
<dbReference type="GO" id="GO:0000272">
    <property type="term" value="P:polysaccharide catabolic process"/>
    <property type="evidence" value="ECO:0007669"/>
    <property type="project" value="UniProtKB-KW"/>
</dbReference>
<dbReference type="SUPFAM" id="SSF51004">
    <property type="entry name" value="C-terminal (heme d1) domain of cytochrome cd1-nitrite reductase"/>
    <property type="match status" value="2"/>
</dbReference>
<evidence type="ECO:0000259" key="5">
    <source>
        <dbReference type="PROSITE" id="PS50853"/>
    </source>
</evidence>
<dbReference type="InterPro" id="IPR013783">
    <property type="entry name" value="Ig-like_fold"/>
</dbReference>
<dbReference type="Gene3D" id="2.60.40.10">
    <property type="entry name" value="Immunoglobulins"/>
    <property type="match status" value="2"/>
</dbReference>
<dbReference type="PRINTS" id="PR00014">
    <property type="entry name" value="FNTYPEIII"/>
</dbReference>
<evidence type="ECO:0000313" key="6">
    <source>
        <dbReference type="EMBL" id="ROR80020.1"/>
    </source>
</evidence>
<dbReference type="Pfam" id="PF00041">
    <property type="entry name" value="fn3"/>
    <property type="match status" value="1"/>
</dbReference>
<dbReference type="InterPro" id="IPR036116">
    <property type="entry name" value="FN3_sf"/>
</dbReference>
<organism evidence="6 7">
    <name type="scientific">Plantibacter flavus</name>
    <dbReference type="NCBI Taxonomy" id="150123"/>
    <lineage>
        <taxon>Bacteria</taxon>
        <taxon>Bacillati</taxon>
        <taxon>Actinomycetota</taxon>
        <taxon>Actinomycetes</taxon>
        <taxon>Micrococcales</taxon>
        <taxon>Microbacteriaceae</taxon>
        <taxon>Plantibacter</taxon>
    </lineage>
</organism>
<evidence type="ECO:0000313" key="7">
    <source>
        <dbReference type="Proteomes" id="UP000266915"/>
    </source>
</evidence>
<evidence type="ECO:0000256" key="1">
    <source>
        <dbReference type="ARBA" id="ARBA00023295"/>
    </source>
</evidence>
<dbReference type="SUPFAM" id="SSF49265">
    <property type="entry name" value="Fibronectin type III"/>
    <property type="match status" value="1"/>
</dbReference>
<dbReference type="InterPro" id="IPR011048">
    <property type="entry name" value="Haem_d1_sf"/>
</dbReference>
<dbReference type="Proteomes" id="UP000266915">
    <property type="component" value="Unassembled WGS sequence"/>
</dbReference>
<dbReference type="InterPro" id="IPR003961">
    <property type="entry name" value="FN3_dom"/>
</dbReference>
<dbReference type="GO" id="GO:0016798">
    <property type="term" value="F:hydrolase activity, acting on glycosyl bonds"/>
    <property type="evidence" value="ECO:0007669"/>
    <property type="project" value="UniProtKB-KW"/>
</dbReference>
<keyword evidence="1" id="KW-0326">Glycosidase</keyword>
<dbReference type="InterPro" id="IPR015943">
    <property type="entry name" value="WD40/YVTN_repeat-like_dom_sf"/>
</dbReference>
<keyword evidence="3" id="KW-0472">Membrane</keyword>
<keyword evidence="4" id="KW-0732">Signal</keyword>
<comment type="caution">
    <text evidence="6">The sequence shown here is derived from an EMBL/GenBank/DDBJ whole genome shotgun (WGS) entry which is preliminary data.</text>
</comment>
<keyword evidence="3" id="KW-0812">Transmembrane</keyword>
<dbReference type="NCBIfam" id="TIGR02276">
    <property type="entry name" value="beta_rpt_yvtn"/>
    <property type="match status" value="1"/>
</dbReference>
<dbReference type="InterPro" id="IPR051200">
    <property type="entry name" value="Host-pathogen_enzymatic-act"/>
</dbReference>
<dbReference type="CDD" id="cd00063">
    <property type="entry name" value="FN3"/>
    <property type="match status" value="1"/>
</dbReference>
<feature type="chain" id="PRO_5038731257" evidence="4">
    <location>
        <begin position="31"/>
        <end position="587"/>
    </location>
</feature>
<keyword evidence="2" id="KW-0624">Polysaccharide degradation</keyword>